<evidence type="ECO:0000313" key="1">
    <source>
        <dbReference type="EMBL" id="CAK9855755.1"/>
    </source>
</evidence>
<accession>A0ABP0ZYI7</accession>
<evidence type="ECO:0000313" key="2">
    <source>
        <dbReference type="Proteomes" id="UP001497522"/>
    </source>
</evidence>
<protein>
    <submittedName>
        <fullName evidence="1">Uncharacterized protein</fullName>
    </submittedName>
</protein>
<dbReference type="Proteomes" id="UP001497522">
    <property type="component" value="Unassembled WGS sequence"/>
</dbReference>
<organism evidence="1 2">
    <name type="scientific">Sphagnum jensenii</name>
    <dbReference type="NCBI Taxonomy" id="128206"/>
    <lineage>
        <taxon>Eukaryota</taxon>
        <taxon>Viridiplantae</taxon>
        <taxon>Streptophyta</taxon>
        <taxon>Embryophyta</taxon>
        <taxon>Bryophyta</taxon>
        <taxon>Sphagnophytina</taxon>
        <taxon>Sphagnopsida</taxon>
        <taxon>Sphagnales</taxon>
        <taxon>Sphagnaceae</taxon>
        <taxon>Sphagnum</taxon>
    </lineage>
</organism>
<sequence length="52" mass="5965">MEEIKSLEYSYMWFSLCSQRYRRTIKDFSSCSCDFAAVVDSASSKLLHSSAV</sequence>
<gene>
    <name evidence="1" type="ORF">CSSPJE1EN2_LOCUS25687</name>
</gene>
<comment type="caution">
    <text evidence="1">The sequence shown here is derived from an EMBL/GenBank/DDBJ whole genome shotgun (WGS) entry which is preliminary data.</text>
</comment>
<reference evidence="1" key="1">
    <citation type="submission" date="2024-03" db="EMBL/GenBank/DDBJ databases">
        <authorList>
            <consortium name="ELIXIR-Norway"/>
            <consortium name="Elixir Norway"/>
        </authorList>
    </citation>
    <scope>NUCLEOTIDE SEQUENCE</scope>
</reference>
<keyword evidence="2" id="KW-1185">Reference proteome</keyword>
<feature type="non-terminal residue" evidence="1">
    <location>
        <position position="52"/>
    </location>
</feature>
<dbReference type="EMBL" id="CAXHBF010000284">
    <property type="protein sequence ID" value="CAK9855755.1"/>
    <property type="molecule type" value="Genomic_DNA"/>
</dbReference>
<name>A0ABP0ZYI7_9BRYO</name>
<proteinExistence type="predicted"/>